<dbReference type="GO" id="GO:0022857">
    <property type="term" value="F:transmembrane transporter activity"/>
    <property type="evidence" value="ECO:0007669"/>
    <property type="project" value="InterPro"/>
</dbReference>
<evidence type="ECO:0000256" key="2">
    <source>
        <dbReference type="ARBA" id="ARBA00022448"/>
    </source>
</evidence>
<evidence type="ECO:0000256" key="4">
    <source>
        <dbReference type="ARBA" id="ARBA00022989"/>
    </source>
</evidence>
<dbReference type="InterPro" id="IPR036259">
    <property type="entry name" value="MFS_trans_sf"/>
</dbReference>
<evidence type="ECO:0000256" key="1">
    <source>
        <dbReference type="ARBA" id="ARBA00004141"/>
    </source>
</evidence>
<dbReference type="InterPro" id="IPR020846">
    <property type="entry name" value="MFS_dom"/>
</dbReference>
<dbReference type="RefSeq" id="WP_017512160.1">
    <property type="nucleotide sequence ID" value="NZ_CP037900.1"/>
</dbReference>
<keyword evidence="5" id="KW-0472">Membrane</keyword>
<protein>
    <recommendedName>
        <fullName evidence="7">Putative tartrate transporter</fullName>
    </recommendedName>
</protein>
<keyword evidence="4" id="KW-1133">Transmembrane helix</keyword>
<gene>
    <name evidence="9" type="ORF">DDF84_003365</name>
</gene>
<keyword evidence="3" id="KW-0812">Transmembrane</keyword>
<dbReference type="OrthoDB" id="5441967at2"/>
<accession>A0A132HJL5</accession>
<evidence type="ECO:0000256" key="3">
    <source>
        <dbReference type="ARBA" id="ARBA00022692"/>
    </source>
</evidence>
<evidence type="ECO:0000256" key="6">
    <source>
        <dbReference type="ARBA" id="ARBA00058119"/>
    </source>
</evidence>
<dbReference type="CDD" id="cd17319">
    <property type="entry name" value="MFS_ExuT_GudP_like"/>
    <property type="match status" value="1"/>
</dbReference>
<organism evidence="9 10">
    <name type="scientific">Cupriavidus metallidurans</name>
    <dbReference type="NCBI Taxonomy" id="119219"/>
    <lineage>
        <taxon>Bacteria</taxon>
        <taxon>Pseudomonadati</taxon>
        <taxon>Pseudomonadota</taxon>
        <taxon>Betaproteobacteria</taxon>
        <taxon>Burkholderiales</taxon>
        <taxon>Burkholderiaceae</taxon>
        <taxon>Cupriavidus</taxon>
    </lineage>
</organism>
<proteinExistence type="predicted"/>
<comment type="function">
    <text evidence="6">Component of the tartrate utilization system and may allow entry of tartrate and tartrate dehydrogenase.</text>
</comment>
<evidence type="ECO:0000256" key="7">
    <source>
        <dbReference type="ARBA" id="ARBA00074139"/>
    </source>
</evidence>
<evidence type="ECO:0000259" key="8">
    <source>
        <dbReference type="PROSITE" id="PS50850"/>
    </source>
</evidence>
<dbReference type="AlphaFoldDB" id="A0A132HJL5"/>
<dbReference type="PANTHER" id="PTHR43791">
    <property type="entry name" value="PERMEASE-RELATED"/>
    <property type="match status" value="1"/>
</dbReference>
<keyword evidence="2" id="KW-0813">Transport</keyword>
<feature type="domain" description="Major facilitator superfamily (MFS) profile" evidence="8">
    <location>
        <begin position="27"/>
        <end position="432"/>
    </location>
</feature>
<evidence type="ECO:0000313" key="10">
    <source>
        <dbReference type="Proteomes" id="UP000253772"/>
    </source>
</evidence>
<evidence type="ECO:0000313" key="9">
    <source>
        <dbReference type="EMBL" id="QBP08855.1"/>
    </source>
</evidence>
<sequence>MTTTAVSSGAQDAGFEDATYRKVSWRLVPFLLLCYVVAYLDRVNVGFAKLQMLNDLQFSETIYGLGAGIFFIGYFIFEVPSNVILHKVGARIWIARIMITWGLISAAMMFVTTPMMFYVLRFLLGVAEAGFFPGIILYLTYWYPASRRGRTTTYFMTAIALSGVIGGPLSGWLMQSFDGHNGWSGWQWMFLVEGIPSILVGLWVLAYLDDRITHAKWLTDDEKALLQRNIANEDQHKEDPPVAQVLSSPRVWLMSAIYFSFVMGLYGVSFWLPTIIKQTGVKGALDVGLLTAIPYGCAVIGMILFARSADRRGERRWHIAIPALAGAVGLVLSVQWHSDTTMAMVALTIATIGILTTLPLFWSLPTSFLAGTGAAAGIALINSLGNLAGFLSPYAVGWLKDMTQSTDSGMYLLAVCMVVGAALTLSVPARMVNQKKD</sequence>
<dbReference type="EMBL" id="CP037900">
    <property type="protein sequence ID" value="QBP08855.1"/>
    <property type="molecule type" value="Genomic_DNA"/>
</dbReference>
<comment type="subcellular location">
    <subcellularLocation>
        <location evidence="1">Membrane</location>
        <topology evidence="1">Multi-pass membrane protein</topology>
    </subcellularLocation>
</comment>
<dbReference type="FunFam" id="1.20.1250.20:FF:000126">
    <property type="entry name" value="MFS transporter permease"/>
    <property type="match status" value="1"/>
</dbReference>
<dbReference type="Proteomes" id="UP000253772">
    <property type="component" value="Chromosome c1"/>
</dbReference>
<reference evidence="9 10" key="1">
    <citation type="submission" date="2019-03" db="EMBL/GenBank/DDBJ databases">
        <title>Comparative insights into the high quality Complete genome sequence of highly metal resistant Cupriavidus metallidurans strain BS1 isolated from a gold-copper mine.</title>
        <authorList>
            <person name="Mazhar H.S."/>
            <person name="Rensing C."/>
        </authorList>
    </citation>
    <scope>NUCLEOTIDE SEQUENCE [LARGE SCALE GENOMIC DNA]</scope>
    <source>
        <strain evidence="9 10">BS1</strain>
    </source>
</reference>
<evidence type="ECO:0000256" key="5">
    <source>
        <dbReference type="ARBA" id="ARBA00023136"/>
    </source>
</evidence>
<name>A0A132HJL5_9BURK</name>
<dbReference type="FunFam" id="1.20.1250.20:FF:000018">
    <property type="entry name" value="MFS transporter permease"/>
    <property type="match status" value="1"/>
</dbReference>
<dbReference type="InterPro" id="IPR011701">
    <property type="entry name" value="MFS"/>
</dbReference>
<dbReference type="GO" id="GO:0005886">
    <property type="term" value="C:plasma membrane"/>
    <property type="evidence" value="ECO:0007669"/>
    <property type="project" value="TreeGrafter"/>
</dbReference>
<dbReference type="SUPFAM" id="SSF103473">
    <property type="entry name" value="MFS general substrate transporter"/>
    <property type="match status" value="1"/>
</dbReference>
<dbReference type="Pfam" id="PF07690">
    <property type="entry name" value="MFS_1"/>
    <property type="match status" value="1"/>
</dbReference>
<dbReference type="PROSITE" id="PS50850">
    <property type="entry name" value="MFS"/>
    <property type="match status" value="1"/>
</dbReference>
<dbReference type="Gene3D" id="1.20.1250.20">
    <property type="entry name" value="MFS general substrate transporter like domains"/>
    <property type="match status" value="2"/>
</dbReference>
<dbReference type="PANTHER" id="PTHR43791:SF36">
    <property type="entry name" value="TRANSPORTER, PUTATIVE (AFU_ORTHOLOGUE AFUA_6G08340)-RELATED"/>
    <property type="match status" value="1"/>
</dbReference>